<keyword evidence="2" id="KW-1185">Reference proteome</keyword>
<organism evidence="1 2">
    <name type="scientific">Macaca fascicularis</name>
    <name type="common">Crab-eating macaque</name>
    <name type="synonym">Cynomolgus monkey</name>
    <dbReference type="NCBI Taxonomy" id="9541"/>
    <lineage>
        <taxon>Eukaryota</taxon>
        <taxon>Metazoa</taxon>
        <taxon>Chordata</taxon>
        <taxon>Craniata</taxon>
        <taxon>Vertebrata</taxon>
        <taxon>Euteleostomi</taxon>
        <taxon>Mammalia</taxon>
        <taxon>Eutheria</taxon>
        <taxon>Euarchontoglires</taxon>
        <taxon>Primates</taxon>
        <taxon>Haplorrhini</taxon>
        <taxon>Catarrhini</taxon>
        <taxon>Cercopithecidae</taxon>
        <taxon>Cercopithecinae</taxon>
        <taxon>Macaca</taxon>
    </lineage>
</organism>
<dbReference type="GeneTree" id="ENSGT00940000161627"/>
<protein>
    <submittedName>
        <fullName evidence="1">Uncharacterized protein</fullName>
    </submittedName>
</protein>
<dbReference type="PANTHER" id="PTHR46254">
    <property type="entry name" value="PROTEIN GVQW1-RELATED"/>
    <property type="match status" value="1"/>
</dbReference>
<dbReference type="AlphaFoldDB" id="A0A7N9DAA2"/>
<dbReference type="Proteomes" id="UP000233100">
    <property type="component" value="Chromosome 2"/>
</dbReference>
<proteinExistence type="predicted"/>
<name>A0A7N9DAA2_MACFA</name>
<dbReference type="PANTHER" id="PTHR46254:SF3">
    <property type="entry name" value="SECRETED PROTEIN"/>
    <property type="match status" value="1"/>
</dbReference>
<reference evidence="1" key="2">
    <citation type="submission" date="2025-08" db="UniProtKB">
        <authorList>
            <consortium name="Ensembl"/>
        </authorList>
    </citation>
    <scope>IDENTIFICATION</scope>
</reference>
<accession>A0A7N9DAA2</accession>
<dbReference type="PRINTS" id="PR02045">
    <property type="entry name" value="F138DOMAIN"/>
</dbReference>
<reference evidence="1" key="3">
    <citation type="submission" date="2025-09" db="UniProtKB">
        <authorList>
            <consortium name="Ensembl"/>
        </authorList>
    </citation>
    <scope>IDENTIFICATION</scope>
</reference>
<sequence length="133" mass="14493">FFSFLGDRVLLCHLESCFVPTGVQWHDLSSLQPLPPGFKQFSCLSLLSSWDYRCTPPHLANLCVCGGAGFLIEMGFHYVRPAGLELLSLGNPPTSACQSARITGRSHHAQPNPTVPLDFLLSINSAYPVAFST</sequence>
<evidence type="ECO:0000313" key="1">
    <source>
        <dbReference type="Ensembl" id="ENSMFAP00000062733.1"/>
    </source>
</evidence>
<evidence type="ECO:0000313" key="2">
    <source>
        <dbReference type="Proteomes" id="UP000233100"/>
    </source>
</evidence>
<reference evidence="1 2" key="1">
    <citation type="submission" date="2013-03" db="EMBL/GenBank/DDBJ databases">
        <authorList>
            <person name="Warren W."/>
            <person name="Wilson R.K."/>
        </authorList>
    </citation>
    <scope>NUCLEOTIDE SEQUENCE</scope>
</reference>
<dbReference type="Ensembl" id="ENSMFAT00000072402.1">
    <property type="protein sequence ID" value="ENSMFAP00000062733.1"/>
    <property type="gene ID" value="ENSMFAG00000048279.1"/>
</dbReference>